<dbReference type="EMBL" id="JAXOVC010000002">
    <property type="protein sequence ID" value="KAK4505697.1"/>
    <property type="molecule type" value="Genomic_DNA"/>
</dbReference>
<keyword evidence="9 14" id="KW-0863">Zinc-finger</keyword>
<dbReference type="PROSITE" id="PS50089">
    <property type="entry name" value="ZF_RING_2"/>
    <property type="match status" value="1"/>
</dbReference>
<feature type="transmembrane region" description="Helical" evidence="16">
    <location>
        <begin position="637"/>
        <end position="655"/>
    </location>
</feature>
<dbReference type="SUPFAM" id="SSF57850">
    <property type="entry name" value="RING/U-box"/>
    <property type="match status" value="1"/>
</dbReference>
<evidence type="ECO:0000256" key="7">
    <source>
        <dbReference type="ARBA" id="ARBA00022723"/>
    </source>
</evidence>
<feature type="transmembrane region" description="Helical" evidence="16">
    <location>
        <begin position="417"/>
        <end position="443"/>
    </location>
</feature>
<keyword evidence="8 17" id="KW-0732">Signal</keyword>
<evidence type="ECO:0000256" key="15">
    <source>
        <dbReference type="SAM" id="MobiDB-lite"/>
    </source>
</evidence>
<feature type="transmembrane region" description="Helical" evidence="16">
    <location>
        <begin position="723"/>
        <end position="746"/>
    </location>
</feature>
<sequence>MADRRGVVVPLLILAWIFLSPEPARSPAARFDDRPSLDDVIAEEQRSLSVVQNSAWDAAYGSSGHTLNLTGFQPERGYAWESLAGVKSRAREQLEYALGDWGIGALDGKKEEPNPTPLYSNATGYVRGKWKRSKLQENVPIPQLNLTEFAPPGPFGQPGIPRRFERNITGNDGDVTIRFNEKDLATRQDNNNVTEMSIEVKITDSQSYDEWEAQLRGVYFFDIGQAILSTTSDKFAGIFSLPHFALSEVTFEESKRLLNESISNVIQRQIDRWTESRNPWTTRAEARDDLRFANPECELVLYLQQLAPVASTQLSSALIAFLENELRFPTGAVVPNAPDLRFSMLAFSPDCGYVLESKGPPDDFAQDNDHLTGPKMEVQYLHSRHHLMFFTLALGLQLFLLMRQMREASTPSTRSRISFYTIAILALGDGFTTMTFLLVSLFLTGLWVNLVGTGFLAFISVSFFGMRFLMDIWHVQAPERERRARAEVEEEIRREQAFNAALQRIRAERDAARPTAAVDGNTATTTNQNTAPPAGTEIAQTALTLQAPQPPQVSQPPQAPQTPQTPQTTATAQPNVEGLPIPITAPRPIDTGATPVFMPSDQDGLEPVTQPTAANQTNTNAAVAARMPSFASLYTRFYLLLLATLFLSLNATSWPAPARRVFFTFLGLLYLSFWIPQIHRNVQRNCRHALNWEFVLGQSLLRLTPFAYFYGYKHNVLFADVDFIGLSLLAGWVWIQVVVLVSQEIIGPRWFIRKTWAPPAYDYHPILREDEEGATMPIGFSQAAADGSAPASPIQERAPSSPAARRASVAKDSKKKGKRIFDCAICMQDLEVPVVEAGASSDAGLAGGLLSRRTYMVTPCRHIFHSSCLEGWMKYRLQCPICRETLPPL</sequence>
<reference evidence="19 20" key="1">
    <citation type="journal article" date="2023" name="G3 (Bethesda)">
        <title>A chromosome-level genome assembly of Zasmidium syzygii isolated from banana leaves.</title>
        <authorList>
            <person name="van Westerhoven A.C."/>
            <person name="Mehrabi R."/>
            <person name="Talebi R."/>
            <person name="Steentjes M.B.F."/>
            <person name="Corcolon B."/>
            <person name="Chong P.A."/>
            <person name="Kema G.H.J."/>
            <person name="Seidl M.F."/>
        </authorList>
    </citation>
    <scope>NUCLEOTIDE SEQUENCE [LARGE SCALE GENOMIC DNA]</scope>
    <source>
        <strain evidence="19 20">P124</strain>
    </source>
</reference>
<feature type="compositionally biased region" description="Low complexity" evidence="15">
    <location>
        <begin position="561"/>
        <end position="574"/>
    </location>
</feature>
<keyword evidence="10" id="KW-0833">Ubl conjugation pathway</keyword>
<dbReference type="Pfam" id="PF12678">
    <property type="entry name" value="zf-rbx1"/>
    <property type="match status" value="1"/>
</dbReference>
<evidence type="ECO:0000256" key="11">
    <source>
        <dbReference type="ARBA" id="ARBA00022833"/>
    </source>
</evidence>
<comment type="caution">
    <text evidence="19">The sequence shown here is derived from an EMBL/GenBank/DDBJ whole genome shotgun (WGS) entry which is preliminary data.</text>
</comment>
<dbReference type="InterPro" id="IPR050731">
    <property type="entry name" value="HRD1_E3_ubiq-ligases"/>
</dbReference>
<dbReference type="Pfam" id="PF11145">
    <property type="entry name" value="DUF2921"/>
    <property type="match status" value="2"/>
</dbReference>
<feature type="region of interest" description="Disordered" evidence="15">
    <location>
        <begin position="547"/>
        <end position="583"/>
    </location>
</feature>
<evidence type="ECO:0000256" key="3">
    <source>
        <dbReference type="ARBA" id="ARBA00004906"/>
    </source>
</evidence>
<feature type="compositionally biased region" description="Pro residues" evidence="15">
    <location>
        <begin position="548"/>
        <end position="560"/>
    </location>
</feature>
<evidence type="ECO:0000256" key="8">
    <source>
        <dbReference type="ARBA" id="ARBA00022729"/>
    </source>
</evidence>
<feature type="domain" description="RING-type" evidence="18">
    <location>
        <begin position="823"/>
        <end position="883"/>
    </location>
</feature>
<evidence type="ECO:0000256" key="9">
    <source>
        <dbReference type="ARBA" id="ARBA00022771"/>
    </source>
</evidence>
<organism evidence="19 20">
    <name type="scientific">Zasmidium cellare</name>
    <name type="common">Wine cellar mold</name>
    <name type="synonym">Racodium cellare</name>
    <dbReference type="NCBI Taxonomy" id="395010"/>
    <lineage>
        <taxon>Eukaryota</taxon>
        <taxon>Fungi</taxon>
        <taxon>Dikarya</taxon>
        <taxon>Ascomycota</taxon>
        <taxon>Pezizomycotina</taxon>
        <taxon>Dothideomycetes</taxon>
        <taxon>Dothideomycetidae</taxon>
        <taxon>Mycosphaerellales</taxon>
        <taxon>Mycosphaerellaceae</taxon>
        <taxon>Zasmidium</taxon>
    </lineage>
</organism>
<keyword evidence="7" id="KW-0479">Metal-binding</keyword>
<dbReference type="InterPro" id="IPR001841">
    <property type="entry name" value="Znf_RING"/>
</dbReference>
<dbReference type="InterPro" id="IPR013083">
    <property type="entry name" value="Znf_RING/FYVE/PHD"/>
</dbReference>
<dbReference type="Gene3D" id="3.30.40.10">
    <property type="entry name" value="Zinc/RING finger domain, C3HC4 (zinc finger)"/>
    <property type="match status" value="1"/>
</dbReference>
<evidence type="ECO:0000256" key="4">
    <source>
        <dbReference type="ARBA" id="ARBA00012483"/>
    </source>
</evidence>
<comment type="catalytic activity">
    <reaction evidence="1">
        <text>S-ubiquitinyl-[E2 ubiquitin-conjugating enzyme]-L-cysteine + [acceptor protein]-L-lysine = [E2 ubiquitin-conjugating enzyme]-L-cysteine + N(6)-ubiquitinyl-[acceptor protein]-L-lysine.</text>
        <dbReference type="EC" id="2.3.2.27"/>
    </reaction>
</comment>
<feature type="compositionally biased region" description="Low complexity" evidence="15">
    <location>
        <begin position="520"/>
        <end position="534"/>
    </location>
</feature>
<dbReference type="SMART" id="SM00184">
    <property type="entry name" value="RING"/>
    <property type="match status" value="1"/>
</dbReference>
<keyword evidence="20" id="KW-1185">Reference proteome</keyword>
<feature type="chain" id="PRO_5046143839" description="RING-type E3 ubiquitin transferase" evidence="17">
    <location>
        <begin position="27"/>
        <end position="889"/>
    </location>
</feature>
<dbReference type="EC" id="2.3.2.27" evidence="4"/>
<dbReference type="SMART" id="SM00744">
    <property type="entry name" value="RINGv"/>
    <property type="match status" value="1"/>
</dbReference>
<keyword evidence="11" id="KW-0862">Zinc</keyword>
<evidence type="ECO:0000256" key="16">
    <source>
        <dbReference type="SAM" id="Phobius"/>
    </source>
</evidence>
<keyword evidence="12 16" id="KW-1133">Transmembrane helix</keyword>
<gene>
    <name evidence="19" type="ORF">PRZ48_003662</name>
</gene>
<dbReference type="InterPro" id="IPR011016">
    <property type="entry name" value="Znf_RING-CH"/>
</dbReference>
<feature type="region of interest" description="Disordered" evidence="15">
    <location>
        <begin position="783"/>
        <end position="811"/>
    </location>
</feature>
<evidence type="ECO:0000256" key="2">
    <source>
        <dbReference type="ARBA" id="ARBA00004127"/>
    </source>
</evidence>
<name>A0ABR0EVP4_ZASCE</name>
<dbReference type="InterPro" id="IPR024766">
    <property type="entry name" value="Znf_RING_H2"/>
</dbReference>
<keyword evidence="6 16" id="KW-0812">Transmembrane</keyword>
<dbReference type="PANTHER" id="PTHR22763:SF162">
    <property type="entry name" value="TRANSMEMBRANE E3 UBIQUITIN-PROTEIN LIGASE 1"/>
    <property type="match status" value="1"/>
</dbReference>
<evidence type="ECO:0000313" key="19">
    <source>
        <dbReference type="EMBL" id="KAK4505697.1"/>
    </source>
</evidence>
<evidence type="ECO:0000256" key="17">
    <source>
        <dbReference type="SAM" id="SignalP"/>
    </source>
</evidence>
<evidence type="ECO:0000256" key="10">
    <source>
        <dbReference type="ARBA" id="ARBA00022786"/>
    </source>
</evidence>
<keyword evidence="5" id="KW-0808">Transferase</keyword>
<feature type="transmembrane region" description="Helical" evidence="16">
    <location>
        <begin position="387"/>
        <end position="405"/>
    </location>
</feature>
<comment type="pathway">
    <text evidence="3">Protein modification; protein ubiquitination.</text>
</comment>
<evidence type="ECO:0000256" key="13">
    <source>
        <dbReference type="ARBA" id="ARBA00023136"/>
    </source>
</evidence>
<protein>
    <recommendedName>
        <fullName evidence="4">RING-type E3 ubiquitin transferase</fullName>
        <ecNumber evidence="4">2.3.2.27</ecNumber>
    </recommendedName>
</protein>
<evidence type="ECO:0000256" key="12">
    <source>
        <dbReference type="ARBA" id="ARBA00022989"/>
    </source>
</evidence>
<evidence type="ECO:0000256" key="5">
    <source>
        <dbReference type="ARBA" id="ARBA00022679"/>
    </source>
</evidence>
<feature type="compositionally biased region" description="Low complexity" evidence="15">
    <location>
        <begin position="797"/>
        <end position="807"/>
    </location>
</feature>
<evidence type="ECO:0000256" key="6">
    <source>
        <dbReference type="ARBA" id="ARBA00022692"/>
    </source>
</evidence>
<evidence type="ECO:0000256" key="1">
    <source>
        <dbReference type="ARBA" id="ARBA00000900"/>
    </source>
</evidence>
<accession>A0ABR0EVP4</accession>
<proteinExistence type="predicted"/>
<dbReference type="Proteomes" id="UP001305779">
    <property type="component" value="Unassembled WGS sequence"/>
</dbReference>
<dbReference type="PANTHER" id="PTHR22763">
    <property type="entry name" value="RING ZINC FINGER PROTEIN"/>
    <property type="match status" value="1"/>
</dbReference>
<comment type="subcellular location">
    <subcellularLocation>
        <location evidence="2">Endomembrane system</location>
        <topology evidence="2">Multi-pass membrane protein</topology>
    </subcellularLocation>
</comment>
<feature type="transmembrane region" description="Helical" evidence="16">
    <location>
        <begin position="661"/>
        <end position="678"/>
    </location>
</feature>
<evidence type="ECO:0000313" key="20">
    <source>
        <dbReference type="Proteomes" id="UP001305779"/>
    </source>
</evidence>
<evidence type="ECO:0000256" key="14">
    <source>
        <dbReference type="PROSITE-ProRule" id="PRU00175"/>
    </source>
</evidence>
<keyword evidence="13 16" id="KW-0472">Membrane</keyword>
<evidence type="ECO:0000259" key="18">
    <source>
        <dbReference type="PROSITE" id="PS50089"/>
    </source>
</evidence>
<dbReference type="InterPro" id="IPR021319">
    <property type="entry name" value="DUF2921"/>
</dbReference>
<feature type="region of interest" description="Disordered" evidence="15">
    <location>
        <begin position="510"/>
        <end position="534"/>
    </location>
</feature>
<feature type="signal peptide" evidence="17">
    <location>
        <begin position="1"/>
        <end position="26"/>
    </location>
</feature>